<comment type="caution">
    <text evidence="11">The sequence shown here is derived from an EMBL/GenBank/DDBJ whole genome shotgun (WGS) entry which is preliminary data.</text>
</comment>
<organism evidence="11 12">
    <name type="scientific">Paramuricea clavata</name>
    <name type="common">Red gorgonian</name>
    <name type="synonym">Violescent sea-whip</name>
    <dbReference type="NCBI Taxonomy" id="317549"/>
    <lineage>
        <taxon>Eukaryota</taxon>
        <taxon>Metazoa</taxon>
        <taxon>Cnidaria</taxon>
        <taxon>Anthozoa</taxon>
        <taxon>Octocorallia</taxon>
        <taxon>Malacalcyonacea</taxon>
        <taxon>Plexauridae</taxon>
        <taxon>Paramuricea</taxon>
    </lineage>
</organism>
<evidence type="ECO:0000313" key="12">
    <source>
        <dbReference type="Proteomes" id="UP001152795"/>
    </source>
</evidence>
<comment type="similarity">
    <text evidence="2">Belongs to the anion exchanger (TC 2.A.31) family.</text>
</comment>
<evidence type="ECO:0000256" key="1">
    <source>
        <dbReference type="ARBA" id="ARBA00004651"/>
    </source>
</evidence>
<keyword evidence="4" id="KW-1003">Cell membrane</keyword>
<dbReference type="GO" id="GO:0050801">
    <property type="term" value="P:monoatomic ion homeostasis"/>
    <property type="evidence" value="ECO:0007669"/>
    <property type="project" value="TreeGrafter"/>
</dbReference>
<evidence type="ECO:0000256" key="3">
    <source>
        <dbReference type="ARBA" id="ARBA00022448"/>
    </source>
</evidence>
<keyword evidence="8" id="KW-0472">Membrane</keyword>
<dbReference type="EMBL" id="CACRXK020020088">
    <property type="protein sequence ID" value="CAB4034414.1"/>
    <property type="molecule type" value="Genomic_DNA"/>
</dbReference>
<evidence type="ECO:0000259" key="9">
    <source>
        <dbReference type="Pfam" id="PF00955"/>
    </source>
</evidence>
<dbReference type="GO" id="GO:0015701">
    <property type="term" value="P:bicarbonate transport"/>
    <property type="evidence" value="ECO:0007669"/>
    <property type="project" value="TreeGrafter"/>
</dbReference>
<dbReference type="AlphaFoldDB" id="A0A7D9LQ32"/>
<proteinExistence type="inferred from homology"/>
<dbReference type="PANTHER" id="PTHR11453">
    <property type="entry name" value="ANION EXCHANGE PROTEIN"/>
    <property type="match status" value="1"/>
</dbReference>
<reference evidence="11" key="1">
    <citation type="submission" date="2020-04" db="EMBL/GenBank/DDBJ databases">
        <authorList>
            <person name="Alioto T."/>
            <person name="Alioto T."/>
            <person name="Gomez Garrido J."/>
        </authorList>
    </citation>
    <scope>NUCLEOTIDE SEQUENCE</scope>
    <source>
        <strain evidence="11">A484AB</strain>
    </source>
</reference>
<dbReference type="Gene3D" id="1.10.287.570">
    <property type="entry name" value="Helical hairpin bin"/>
    <property type="match status" value="1"/>
</dbReference>
<dbReference type="Pfam" id="PF00955">
    <property type="entry name" value="HCO3_cotransp"/>
    <property type="match status" value="1"/>
</dbReference>
<dbReference type="GO" id="GO:0008509">
    <property type="term" value="F:monoatomic anion transmembrane transporter activity"/>
    <property type="evidence" value="ECO:0007669"/>
    <property type="project" value="InterPro"/>
</dbReference>
<dbReference type="InterPro" id="IPR011531">
    <property type="entry name" value="HCO3_transpt-like_TM_dom"/>
</dbReference>
<sequence>MDYEAIKERGLPMTSEQVKLKKILHPNTKGILILHAPVDFLKRDECVSALMRYPDEKPIVDSLEINLPVKFIYLLFTSKHAIRTDGYQMCRTMGTLFHDKGFRRCIYQAKSCQDITKAFFSFIDGSVMLPPGDWKPELLTPIAGAISGIARKKHALRKFKHRDGKQLWTIIRTKVRVIAMMKTMINSKASLTEKKSEDNIEKEHEVPSAILFPRRGDCPLKNKFCEIRQRIKHRHCSKREKKQESDDSSSSSEDEEIESTEVHPLHPDGRWFGGLRREMVNRYPMYWSDIKDGFHIQCLATIFYLAISLIAMCLTYGQVIAKYTKNYIGASEMLLGTSISCILMAVLGTEPLAVIAGTAAMMIFESTTYQVLGCAWPSFVVDN</sequence>
<evidence type="ECO:0000256" key="2">
    <source>
        <dbReference type="ARBA" id="ARBA00010993"/>
    </source>
</evidence>
<keyword evidence="7" id="KW-0406">Ion transport</keyword>
<keyword evidence="12" id="KW-1185">Reference proteome</keyword>
<evidence type="ECO:0000313" key="11">
    <source>
        <dbReference type="EMBL" id="CAB4034414.1"/>
    </source>
</evidence>
<dbReference type="PANTHER" id="PTHR11453:SF47">
    <property type="entry name" value="ANION EXCHANGE PROTEIN"/>
    <property type="match status" value="1"/>
</dbReference>
<dbReference type="InterPro" id="IPR016152">
    <property type="entry name" value="PTrfase/Anion_transptr"/>
</dbReference>
<dbReference type="Pfam" id="PF07565">
    <property type="entry name" value="Band_3_cyto"/>
    <property type="match status" value="1"/>
</dbReference>
<keyword evidence="6" id="KW-1133">Transmembrane helix</keyword>
<protein>
    <submittedName>
        <fullName evidence="11">Anion exchange 3 isoform X1</fullName>
    </submittedName>
</protein>
<keyword evidence="5" id="KW-0812">Transmembrane</keyword>
<evidence type="ECO:0000256" key="8">
    <source>
        <dbReference type="ARBA" id="ARBA00023136"/>
    </source>
</evidence>
<dbReference type="InterPro" id="IPR003020">
    <property type="entry name" value="HCO3_transpt_euk"/>
</dbReference>
<dbReference type="Proteomes" id="UP001152795">
    <property type="component" value="Unassembled WGS sequence"/>
</dbReference>
<evidence type="ECO:0000256" key="4">
    <source>
        <dbReference type="ARBA" id="ARBA00022475"/>
    </source>
</evidence>
<dbReference type="GO" id="GO:0005452">
    <property type="term" value="F:solute:inorganic anion antiporter activity"/>
    <property type="evidence" value="ECO:0007669"/>
    <property type="project" value="InterPro"/>
</dbReference>
<dbReference type="GO" id="GO:0005886">
    <property type="term" value="C:plasma membrane"/>
    <property type="evidence" value="ECO:0007669"/>
    <property type="project" value="UniProtKB-SubCell"/>
</dbReference>
<dbReference type="OrthoDB" id="1735926at2759"/>
<accession>A0A7D9LQ32</accession>
<feature type="domain" description="Bicarbonate transporter-like transmembrane" evidence="9">
    <location>
        <begin position="270"/>
        <end position="371"/>
    </location>
</feature>
<dbReference type="SUPFAM" id="SSF55804">
    <property type="entry name" value="Phoshotransferase/anion transport protein"/>
    <property type="match status" value="1"/>
</dbReference>
<evidence type="ECO:0000256" key="7">
    <source>
        <dbReference type="ARBA" id="ARBA00023065"/>
    </source>
</evidence>
<gene>
    <name evidence="11" type="ORF">PACLA_8A025698</name>
</gene>
<keyword evidence="3" id="KW-0813">Transport</keyword>
<dbReference type="Gene3D" id="3.40.930.10">
    <property type="entry name" value="Mannitol-specific EII, Chain A"/>
    <property type="match status" value="1"/>
</dbReference>
<evidence type="ECO:0000256" key="6">
    <source>
        <dbReference type="ARBA" id="ARBA00022989"/>
    </source>
</evidence>
<feature type="domain" description="Band 3 cytoplasmic" evidence="10">
    <location>
        <begin position="20"/>
        <end position="136"/>
    </location>
</feature>
<evidence type="ECO:0000256" key="5">
    <source>
        <dbReference type="ARBA" id="ARBA00022692"/>
    </source>
</evidence>
<comment type="subcellular location">
    <subcellularLocation>
        <location evidence="1">Cell membrane</location>
        <topology evidence="1">Multi-pass membrane protein</topology>
    </subcellularLocation>
</comment>
<evidence type="ECO:0000259" key="10">
    <source>
        <dbReference type="Pfam" id="PF07565"/>
    </source>
</evidence>
<name>A0A7D9LQ32_PARCT</name>
<dbReference type="InterPro" id="IPR013769">
    <property type="entry name" value="Band3_cytoplasmic_dom"/>
</dbReference>